<dbReference type="PROSITE" id="PS00750">
    <property type="entry name" value="TCP1_1"/>
    <property type="match status" value="1"/>
</dbReference>
<keyword evidence="4 5" id="KW-0143">Chaperone</keyword>
<dbReference type="PRINTS" id="PR00304">
    <property type="entry name" value="TCOMPLEXTCP1"/>
</dbReference>
<proteinExistence type="inferred from homology"/>
<feature type="compositionally biased region" description="Basic and acidic residues" evidence="6">
    <location>
        <begin position="539"/>
        <end position="548"/>
    </location>
</feature>
<keyword evidence="3 5" id="KW-0067">ATP-binding</keyword>
<reference evidence="7 8" key="1">
    <citation type="submission" date="2016-02" db="EMBL/GenBank/DDBJ databases">
        <title>Genome sequence of Halalkalicoccus paucihalophilus DSM 24557.</title>
        <authorList>
            <person name="Poehlein A."/>
            <person name="Daniel R."/>
        </authorList>
    </citation>
    <scope>NUCLEOTIDE SEQUENCE [LARGE SCALE GENOMIC DNA]</scope>
    <source>
        <strain evidence="7 8">DSM 24557</strain>
    </source>
</reference>
<dbReference type="InterPro" id="IPR002194">
    <property type="entry name" value="Chaperonin_TCP-1_CS"/>
</dbReference>
<feature type="region of interest" description="Disordered" evidence="6">
    <location>
        <begin position="538"/>
        <end position="561"/>
    </location>
</feature>
<gene>
    <name evidence="7" type="primary">cct1_2</name>
    <name evidence="7" type="ORF">HAPAU_15160</name>
</gene>
<dbReference type="InterPro" id="IPR002423">
    <property type="entry name" value="Cpn60/GroEL/TCP-1"/>
</dbReference>
<accession>A0A151AFI2</accession>
<dbReference type="SUPFAM" id="SSF52029">
    <property type="entry name" value="GroEL apical domain-like"/>
    <property type="match status" value="1"/>
</dbReference>
<evidence type="ECO:0000256" key="6">
    <source>
        <dbReference type="SAM" id="MobiDB-lite"/>
    </source>
</evidence>
<dbReference type="Gene3D" id="3.30.260.10">
    <property type="entry name" value="TCP-1-like chaperonin intermediate domain"/>
    <property type="match status" value="1"/>
</dbReference>
<evidence type="ECO:0000256" key="4">
    <source>
        <dbReference type="ARBA" id="ARBA00023186"/>
    </source>
</evidence>
<dbReference type="GO" id="GO:0051082">
    <property type="term" value="F:unfolded protein binding"/>
    <property type="evidence" value="ECO:0007669"/>
    <property type="project" value="InterPro"/>
</dbReference>
<dbReference type="Pfam" id="PF00118">
    <property type="entry name" value="Cpn60_TCP1"/>
    <property type="match status" value="1"/>
</dbReference>
<keyword evidence="8" id="KW-1185">Reference proteome</keyword>
<dbReference type="Gene3D" id="3.50.7.10">
    <property type="entry name" value="GroEL"/>
    <property type="match status" value="1"/>
</dbReference>
<comment type="caution">
    <text evidence="7">The sequence shown here is derived from an EMBL/GenBank/DDBJ whole genome shotgun (WGS) entry which is preliminary data.</text>
</comment>
<dbReference type="AlphaFoldDB" id="A0A151AFI2"/>
<evidence type="ECO:0000256" key="2">
    <source>
        <dbReference type="ARBA" id="ARBA00022741"/>
    </source>
</evidence>
<dbReference type="GO" id="GO:0016887">
    <property type="term" value="F:ATP hydrolysis activity"/>
    <property type="evidence" value="ECO:0007669"/>
    <property type="project" value="InterPro"/>
</dbReference>
<dbReference type="GO" id="GO:0140662">
    <property type="term" value="F:ATP-dependent protein folding chaperone"/>
    <property type="evidence" value="ECO:0007669"/>
    <property type="project" value="InterPro"/>
</dbReference>
<dbReference type="InterPro" id="IPR027410">
    <property type="entry name" value="TCP-1-like_intermed_sf"/>
</dbReference>
<dbReference type="InterPro" id="IPR054827">
    <property type="entry name" value="thermosome_alpha"/>
</dbReference>
<evidence type="ECO:0000256" key="3">
    <source>
        <dbReference type="ARBA" id="ARBA00022840"/>
    </source>
</evidence>
<dbReference type="Gene3D" id="1.10.560.10">
    <property type="entry name" value="GroEL-like equatorial domain"/>
    <property type="match status" value="1"/>
</dbReference>
<evidence type="ECO:0000313" key="8">
    <source>
        <dbReference type="Proteomes" id="UP000075321"/>
    </source>
</evidence>
<dbReference type="SUPFAM" id="SSF48592">
    <property type="entry name" value="GroEL equatorial domain-like"/>
    <property type="match status" value="1"/>
</dbReference>
<organism evidence="7 8">
    <name type="scientific">Halalkalicoccus paucihalophilus</name>
    <dbReference type="NCBI Taxonomy" id="1008153"/>
    <lineage>
        <taxon>Archaea</taxon>
        <taxon>Methanobacteriati</taxon>
        <taxon>Methanobacteriota</taxon>
        <taxon>Stenosarchaea group</taxon>
        <taxon>Halobacteria</taxon>
        <taxon>Halobacteriales</taxon>
        <taxon>Halococcaceae</taxon>
        <taxon>Halalkalicoccus</taxon>
    </lineage>
</organism>
<keyword evidence="2 5" id="KW-0547">Nucleotide-binding</keyword>
<dbReference type="InterPro" id="IPR053374">
    <property type="entry name" value="TCP-1_chaperonin"/>
</dbReference>
<dbReference type="PATRIC" id="fig|1008153.3.peg.1532"/>
<dbReference type="EMBL" id="LTAZ01000004">
    <property type="protein sequence ID" value="KYH26418.1"/>
    <property type="molecule type" value="Genomic_DNA"/>
</dbReference>
<dbReference type="SUPFAM" id="SSF54849">
    <property type="entry name" value="GroEL-intermediate domain like"/>
    <property type="match status" value="1"/>
</dbReference>
<comment type="similarity">
    <text evidence="1 5">Belongs to the TCP-1 chaperonin family.</text>
</comment>
<evidence type="ECO:0000256" key="5">
    <source>
        <dbReference type="RuleBase" id="RU004187"/>
    </source>
</evidence>
<dbReference type="NCBIfam" id="NF041082">
    <property type="entry name" value="thermosome_alpha"/>
    <property type="match status" value="1"/>
</dbReference>
<dbReference type="Proteomes" id="UP000075321">
    <property type="component" value="Unassembled WGS sequence"/>
</dbReference>
<dbReference type="InterPro" id="IPR027413">
    <property type="entry name" value="GROEL-like_equatorial_sf"/>
</dbReference>
<dbReference type="NCBIfam" id="NF041083">
    <property type="entry name" value="thermosome_beta"/>
    <property type="match status" value="1"/>
</dbReference>
<dbReference type="InterPro" id="IPR027409">
    <property type="entry name" value="GroEL-like_apical_dom_sf"/>
</dbReference>
<dbReference type="GO" id="GO:0005524">
    <property type="term" value="F:ATP binding"/>
    <property type="evidence" value="ECO:0007669"/>
    <property type="project" value="UniProtKB-KW"/>
</dbReference>
<protein>
    <submittedName>
        <fullName evidence="7">Thermosome subunit 1</fullName>
    </submittedName>
</protein>
<dbReference type="PANTHER" id="PTHR11353">
    <property type="entry name" value="CHAPERONIN"/>
    <property type="match status" value="1"/>
</dbReference>
<evidence type="ECO:0000313" key="7">
    <source>
        <dbReference type="EMBL" id="KYH26418.1"/>
    </source>
</evidence>
<dbReference type="InterPro" id="IPR017998">
    <property type="entry name" value="Chaperone_TCP-1"/>
</dbReference>
<sequence length="561" mass="59997">MCEPRNRTGESMNHGQIGLTRLNGELHRLRDRDAQEFTIDAGIAVADLVRTTLGPNGLDKMLVDSGRIVVTNDGASILDRMGIDHPTAKVFVETAASQNARVGDGTTTAVIVAAELLRNATGLLDRGIHPTAITNGYQLASKHATATLAANAIEVDRDDTDTLERTVQTAVTGKWDRDAAARFAALTVRAVRSVEGGGKAGLDRLTLKAFPGGSLADAELVEGLAIDLGSSSTTLVSPDAELPTVFEDARIALIDDQLTIETADAVSRVSIDSPDDRTAFTEYEESIYSEYVTDLVDAGVDVVFCQKSIDEPVRSLLANAGIVPVERTRQDELHKLARTTGAEPVQSTDELGPRSVGRATTVERRPINTTELIVVRTPAAEHRSLILRGGTVHVAEETKRIVETCIRSLVALLEESAVVPGGGAPEIELAYRLRSYADGVDGREQFAVGAFADALESVPRTLASTAGMDPIDTILALRTEHDRGNQYDGIDVESRRIGDLAEKRVFDPLRVRQRALVNATEAANTLLRVDDVIAASRSAEGHGHDHGTSSDSGGYPWAIGH</sequence>
<evidence type="ECO:0000256" key="1">
    <source>
        <dbReference type="ARBA" id="ARBA00008020"/>
    </source>
</evidence>
<name>A0A151AFI2_9EURY</name>